<reference evidence="2" key="1">
    <citation type="submission" date="2022-04" db="EMBL/GenBank/DDBJ databases">
        <title>A functionally conserved STORR gene fusion in Papaver species that diverged 16.8 million years ago.</title>
        <authorList>
            <person name="Catania T."/>
        </authorList>
    </citation>
    <scope>NUCLEOTIDE SEQUENCE</scope>
    <source>
        <strain evidence="2">S-188037</strain>
    </source>
</reference>
<feature type="domain" description="Fumarate lyase N-terminal" evidence="1">
    <location>
        <begin position="190"/>
        <end position="330"/>
    </location>
</feature>
<comment type="caution">
    <text evidence="2">The sequence shown here is derived from an EMBL/GenBank/DDBJ whole genome shotgun (WGS) entry which is preliminary data.</text>
</comment>
<dbReference type="InterPro" id="IPR008948">
    <property type="entry name" value="L-Aspartase-like"/>
</dbReference>
<dbReference type="Pfam" id="PF00206">
    <property type="entry name" value="Lyase_1"/>
    <property type="match status" value="1"/>
</dbReference>
<proteinExistence type="predicted"/>
<dbReference type="InterPro" id="IPR022761">
    <property type="entry name" value="Fumarate_lyase_N"/>
</dbReference>
<dbReference type="SUPFAM" id="SSF48557">
    <property type="entry name" value="L-aspartase-like"/>
    <property type="match status" value="1"/>
</dbReference>
<evidence type="ECO:0000313" key="2">
    <source>
        <dbReference type="EMBL" id="KAI3960269.1"/>
    </source>
</evidence>
<dbReference type="InterPro" id="IPR047136">
    <property type="entry name" value="PurB_bact"/>
</dbReference>
<dbReference type="Gene3D" id="1.10.275.10">
    <property type="entry name" value="Fumarase/aspartase (N-terminal domain)"/>
    <property type="match status" value="1"/>
</dbReference>
<gene>
    <name evidence="2" type="ORF">MKW98_016993</name>
</gene>
<protein>
    <recommendedName>
        <fullName evidence="1">Fumarate lyase N-terminal domain-containing protein</fullName>
    </recommendedName>
</protein>
<dbReference type="InterPro" id="IPR024083">
    <property type="entry name" value="Fumarase/histidase_N"/>
</dbReference>
<evidence type="ECO:0000313" key="3">
    <source>
        <dbReference type="Proteomes" id="UP001202328"/>
    </source>
</evidence>
<keyword evidence="3" id="KW-1185">Reference proteome</keyword>
<dbReference type="GO" id="GO:0003824">
    <property type="term" value="F:catalytic activity"/>
    <property type="evidence" value="ECO:0007669"/>
    <property type="project" value="InterPro"/>
</dbReference>
<organism evidence="2 3">
    <name type="scientific">Papaver atlanticum</name>
    <dbReference type="NCBI Taxonomy" id="357466"/>
    <lineage>
        <taxon>Eukaryota</taxon>
        <taxon>Viridiplantae</taxon>
        <taxon>Streptophyta</taxon>
        <taxon>Embryophyta</taxon>
        <taxon>Tracheophyta</taxon>
        <taxon>Spermatophyta</taxon>
        <taxon>Magnoliopsida</taxon>
        <taxon>Ranunculales</taxon>
        <taxon>Papaveraceae</taxon>
        <taxon>Papaveroideae</taxon>
        <taxon>Papaver</taxon>
    </lineage>
</organism>
<accession>A0AAD4TGZ5</accession>
<dbReference type="AlphaFoldDB" id="A0AAD4TGZ5"/>
<dbReference type="PANTHER" id="PTHR43411">
    <property type="entry name" value="ADENYLOSUCCINATE LYASE"/>
    <property type="match status" value="1"/>
</dbReference>
<dbReference type="Gene3D" id="1.20.200.10">
    <property type="entry name" value="Fumarase/aspartase (Central domain)"/>
    <property type="match status" value="1"/>
</dbReference>
<sequence>MEVAGAAAVRVSVSSMQLSSFLNPRLSSKFGSSSSSCYLNTSNAPFISSTKSSFPHKAGSLSASINDNLKPVTAEMKRMKIEEDLSELDRLFVEKVSVFDQFMSNYGLLRSHVLVQIKWLIKLSQIPQVTVVPSFTEESLSIPEGIIDKFDSDFDYRYVTRYSRIRDNDAEAIASFLPSHANMSTRYSYHACTREDLIKLAYAFSLKETINKVMLPVMDDLIRALCKMAKDNADVPMLYRTDNEAAATTLGKEIAIFAARLSNERHRLSKVVILGDFTGSSGNHNANLVAYPEVDWQQVTKEFVVETLGLSFNHYMRVEPHDYMVDLVYATYASFGFFNQISEADEFKSLTTPHEVKHLDQITAFCGSRCLVFYGEMEQITKDGEFGWSSSTLSDYAEQQTATLSIKKMSEILMSHLLSYKVALLGIGKLQVNKTCLKKDLEDLWDMLLVPANTVMQRYGLDLWRYD</sequence>
<dbReference type="Proteomes" id="UP001202328">
    <property type="component" value="Unassembled WGS sequence"/>
</dbReference>
<name>A0AAD4TGZ5_9MAGN</name>
<evidence type="ECO:0000259" key="1">
    <source>
        <dbReference type="Pfam" id="PF00206"/>
    </source>
</evidence>
<dbReference type="PANTHER" id="PTHR43411:SF1">
    <property type="entry name" value="ADENYLOSUCCINATE LYASE"/>
    <property type="match status" value="1"/>
</dbReference>
<dbReference type="EMBL" id="JAJJMB010000948">
    <property type="protein sequence ID" value="KAI3960269.1"/>
    <property type="molecule type" value="Genomic_DNA"/>
</dbReference>